<keyword evidence="1" id="KW-0808">Transferase</keyword>
<dbReference type="GO" id="GO:0004042">
    <property type="term" value="F:L-glutamate N-acetyltransferase activity"/>
    <property type="evidence" value="ECO:0007669"/>
    <property type="project" value="InterPro"/>
</dbReference>
<sequence length="221" mass="24378">MNPMWRHDSMDVSDRAMGKRDISVPFPEQVSDSFEPLSPSPGLAGSRVSLLPTSPISMAASCSKTLISSSAAGESPRWKRTPPRRAINARPMRRNGVGRRSLSISCGSSDPDVENGLSEGHALRENEQFVGWFRQAWPYIRGHRGSTFVVVISGEIVDSPYLDIILQVCSEVRGIANSNDSVLMQGLVHGRQSVHGHPKERSELGAMEHQNFLFGMERIRP</sequence>
<dbReference type="Gene3D" id="3.40.1160.10">
    <property type="entry name" value="Acetylglutamate kinase-like"/>
    <property type="match status" value="1"/>
</dbReference>
<dbReference type="PANTHER" id="PTHR30602">
    <property type="entry name" value="AMINO-ACID ACETYLTRANSFERASE"/>
    <property type="match status" value="1"/>
</dbReference>
<keyword evidence="2" id="KW-0012">Acyltransferase</keyword>
<dbReference type="Proteomes" id="UP000287651">
    <property type="component" value="Unassembled WGS sequence"/>
</dbReference>
<evidence type="ECO:0000256" key="1">
    <source>
        <dbReference type="ARBA" id="ARBA00022679"/>
    </source>
</evidence>
<dbReference type="PANTHER" id="PTHR30602:SF12">
    <property type="entry name" value="AMINO-ACID ACETYLTRANSFERASE NAGS1, CHLOROPLASTIC-RELATED"/>
    <property type="match status" value="1"/>
</dbReference>
<dbReference type="GO" id="GO:0005737">
    <property type="term" value="C:cytoplasm"/>
    <property type="evidence" value="ECO:0007669"/>
    <property type="project" value="InterPro"/>
</dbReference>
<dbReference type="GO" id="GO:0006526">
    <property type="term" value="P:L-arginine biosynthetic process"/>
    <property type="evidence" value="ECO:0007669"/>
    <property type="project" value="InterPro"/>
</dbReference>
<dbReference type="InterPro" id="IPR010167">
    <property type="entry name" value="NH2A_AcTrfase"/>
</dbReference>
<protein>
    <submittedName>
        <fullName evidence="3">Uncharacterized protein</fullName>
    </submittedName>
</protein>
<dbReference type="InterPro" id="IPR036393">
    <property type="entry name" value="AceGlu_kinase-like_sf"/>
</dbReference>
<evidence type="ECO:0000313" key="3">
    <source>
        <dbReference type="EMBL" id="RRT82825.1"/>
    </source>
</evidence>
<gene>
    <name evidence="3" type="ORF">B296_00002933</name>
</gene>
<name>A0A427B2X7_ENSVE</name>
<organism evidence="3 4">
    <name type="scientific">Ensete ventricosum</name>
    <name type="common">Abyssinian banana</name>
    <name type="synonym">Musa ensete</name>
    <dbReference type="NCBI Taxonomy" id="4639"/>
    <lineage>
        <taxon>Eukaryota</taxon>
        <taxon>Viridiplantae</taxon>
        <taxon>Streptophyta</taxon>
        <taxon>Embryophyta</taxon>
        <taxon>Tracheophyta</taxon>
        <taxon>Spermatophyta</taxon>
        <taxon>Magnoliopsida</taxon>
        <taxon>Liliopsida</taxon>
        <taxon>Zingiberales</taxon>
        <taxon>Musaceae</taxon>
        <taxon>Ensete</taxon>
    </lineage>
</organism>
<dbReference type="EMBL" id="AMZH03000619">
    <property type="protein sequence ID" value="RRT82825.1"/>
    <property type="molecule type" value="Genomic_DNA"/>
</dbReference>
<proteinExistence type="predicted"/>
<accession>A0A427B2X7</accession>
<reference evidence="3 4" key="1">
    <citation type="journal article" date="2014" name="Agronomy (Basel)">
        <title>A Draft Genome Sequence for Ensete ventricosum, the Drought-Tolerant Tree Against Hunger.</title>
        <authorList>
            <person name="Harrison J."/>
            <person name="Moore K.A."/>
            <person name="Paszkiewicz K."/>
            <person name="Jones T."/>
            <person name="Grant M."/>
            <person name="Ambacheew D."/>
            <person name="Muzemil S."/>
            <person name="Studholme D.J."/>
        </authorList>
    </citation>
    <scope>NUCLEOTIDE SEQUENCE [LARGE SCALE GENOMIC DNA]</scope>
</reference>
<comment type="caution">
    <text evidence="3">The sequence shown here is derived from an EMBL/GenBank/DDBJ whole genome shotgun (WGS) entry which is preliminary data.</text>
</comment>
<dbReference type="AlphaFoldDB" id="A0A427B2X7"/>
<evidence type="ECO:0000313" key="4">
    <source>
        <dbReference type="Proteomes" id="UP000287651"/>
    </source>
</evidence>
<evidence type="ECO:0000256" key="2">
    <source>
        <dbReference type="ARBA" id="ARBA00023315"/>
    </source>
</evidence>